<dbReference type="EMBL" id="WOTB01000006">
    <property type="protein sequence ID" value="NHN84266.1"/>
    <property type="molecule type" value="Genomic_DNA"/>
</dbReference>
<feature type="transmembrane region" description="Helical" evidence="1">
    <location>
        <begin position="282"/>
        <end position="304"/>
    </location>
</feature>
<dbReference type="Proteomes" id="UP000635278">
    <property type="component" value="Unassembled WGS sequence"/>
</dbReference>
<keyword evidence="3" id="KW-0808">Transferase</keyword>
<keyword evidence="4" id="KW-1185">Reference proteome</keyword>
<feature type="transmembrane region" description="Helical" evidence="1">
    <location>
        <begin position="128"/>
        <end position="149"/>
    </location>
</feature>
<dbReference type="GO" id="GO:0016746">
    <property type="term" value="F:acyltransferase activity"/>
    <property type="evidence" value="ECO:0007669"/>
    <property type="project" value="UniProtKB-KW"/>
</dbReference>
<sequence length="365" mass="41192">MADSFSPTRKHMPALDGLRGLAALMVLSGHAPEFGCASFLAPSVSHYGVLIFFALSGFLMGTLYLAQPFNGHTVSRYISARIARIVPIYYIIVLCGFFIYKTIDHDFIYNITDVQLVRLLTFNGSASVFWSIGPEFQFYFVFIFIWFLFNRFENKIICFSFLFIVSCFGIMTMRHIPGVIFTSKFHIFSTGILFSFLRFGKLKNLNNLSVNIVGCVGFLLLLVILFNYHYGDLFGRTTFNRALDPSYSVFYGNILRVLVTGFIVMCLSYESRFGDFVFGNRAMVFLGAISFSVYLLHIPVYYWLGKSGVLHAVGPYSGTFLAAVVTVMMSALSYRLLEMPLQKWSRTKISACLNAVGARIAVQRS</sequence>
<organism evidence="3 4">
    <name type="scientific">Acetobacter musti</name>
    <dbReference type="NCBI Taxonomy" id="864732"/>
    <lineage>
        <taxon>Bacteria</taxon>
        <taxon>Pseudomonadati</taxon>
        <taxon>Pseudomonadota</taxon>
        <taxon>Alphaproteobacteria</taxon>
        <taxon>Acetobacterales</taxon>
        <taxon>Acetobacteraceae</taxon>
        <taxon>Acetobacter</taxon>
    </lineage>
</organism>
<evidence type="ECO:0000256" key="1">
    <source>
        <dbReference type="SAM" id="Phobius"/>
    </source>
</evidence>
<feature type="domain" description="Acyltransferase 3" evidence="2">
    <location>
        <begin position="14"/>
        <end position="332"/>
    </location>
</feature>
<protein>
    <submittedName>
        <fullName evidence="3">Acyltransferase family protein</fullName>
    </submittedName>
</protein>
<dbReference type="RefSeq" id="WP_173582655.1">
    <property type="nucleotide sequence ID" value="NZ_WOTB01000006.1"/>
</dbReference>
<feature type="transmembrane region" description="Helical" evidence="1">
    <location>
        <begin position="250"/>
        <end position="270"/>
    </location>
</feature>
<accession>A0ABX0JLP5</accession>
<evidence type="ECO:0000259" key="2">
    <source>
        <dbReference type="Pfam" id="PF01757"/>
    </source>
</evidence>
<feature type="transmembrane region" description="Helical" evidence="1">
    <location>
        <begin position="316"/>
        <end position="337"/>
    </location>
</feature>
<feature type="transmembrane region" description="Helical" evidence="1">
    <location>
        <begin position="179"/>
        <end position="197"/>
    </location>
</feature>
<proteinExistence type="predicted"/>
<comment type="caution">
    <text evidence="3">The sequence shown here is derived from an EMBL/GenBank/DDBJ whole genome shotgun (WGS) entry which is preliminary data.</text>
</comment>
<dbReference type="PANTHER" id="PTHR23028">
    <property type="entry name" value="ACETYLTRANSFERASE"/>
    <property type="match status" value="1"/>
</dbReference>
<evidence type="ECO:0000313" key="3">
    <source>
        <dbReference type="EMBL" id="NHN84266.1"/>
    </source>
</evidence>
<feature type="transmembrane region" description="Helical" evidence="1">
    <location>
        <begin position="78"/>
        <end position="100"/>
    </location>
</feature>
<dbReference type="InterPro" id="IPR050879">
    <property type="entry name" value="Acyltransferase_3"/>
</dbReference>
<feature type="transmembrane region" description="Helical" evidence="1">
    <location>
        <begin position="156"/>
        <end position="173"/>
    </location>
</feature>
<feature type="transmembrane region" description="Helical" evidence="1">
    <location>
        <begin position="47"/>
        <end position="66"/>
    </location>
</feature>
<feature type="transmembrane region" description="Helical" evidence="1">
    <location>
        <begin position="209"/>
        <end position="230"/>
    </location>
</feature>
<evidence type="ECO:0000313" key="4">
    <source>
        <dbReference type="Proteomes" id="UP000635278"/>
    </source>
</evidence>
<reference evidence="3 4" key="1">
    <citation type="journal article" date="2020" name="Int. J. Syst. Evol. Microbiol.">
        <title>Novel acetic acid bacteria from cider fermentations: Acetobacter conturbans sp. nov. and Acetobacter fallax sp. nov.</title>
        <authorList>
            <person name="Sombolestani A.S."/>
            <person name="Cleenwerck I."/>
            <person name="Cnockaert M."/>
            <person name="Borremans W."/>
            <person name="Wieme A.D."/>
            <person name="De Vuyst L."/>
            <person name="Vandamme P."/>
        </authorList>
    </citation>
    <scope>NUCLEOTIDE SEQUENCE [LARGE SCALE GENOMIC DNA]</scope>
    <source>
        <strain evidence="3 4">LMG 30640</strain>
    </source>
</reference>
<gene>
    <name evidence="3" type="ORF">GOB93_06350</name>
</gene>
<keyword evidence="1" id="KW-0812">Transmembrane</keyword>
<keyword evidence="1" id="KW-0472">Membrane</keyword>
<keyword evidence="1" id="KW-1133">Transmembrane helix</keyword>
<dbReference type="InterPro" id="IPR002656">
    <property type="entry name" value="Acyl_transf_3_dom"/>
</dbReference>
<dbReference type="PANTHER" id="PTHR23028:SF53">
    <property type="entry name" value="ACYL_TRANSF_3 DOMAIN-CONTAINING PROTEIN"/>
    <property type="match status" value="1"/>
</dbReference>
<keyword evidence="3" id="KW-0012">Acyltransferase</keyword>
<dbReference type="Pfam" id="PF01757">
    <property type="entry name" value="Acyl_transf_3"/>
    <property type="match status" value="1"/>
</dbReference>
<name>A0ABX0JLP5_9PROT</name>